<comment type="catalytic activity">
    <reaction evidence="1">
        <text>ATP + protein L-histidine = ADP + protein N-phospho-L-histidine.</text>
        <dbReference type="EC" id="2.7.13.3"/>
    </reaction>
</comment>
<feature type="domain" description="Histidine kinase/HSP90-like ATPase" evidence="10">
    <location>
        <begin position="284"/>
        <end position="376"/>
    </location>
</feature>
<name>A0A4Y3KD63_CELUD</name>
<feature type="transmembrane region" description="Helical" evidence="9">
    <location>
        <begin position="96"/>
        <end position="113"/>
    </location>
</feature>
<organism evidence="11 12">
    <name type="scientific">Cellulomonas uda</name>
    <dbReference type="NCBI Taxonomy" id="1714"/>
    <lineage>
        <taxon>Bacteria</taxon>
        <taxon>Bacillati</taxon>
        <taxon>Actinomycetota</taxon>
        <taxon>Actinomycetes</taxon>
        <taxon>Micrococcales</taxon>
        <taxon>Cellulomonadaceae</taxon>
        <taxon>Cellulomonas</taxon>
    </lineage>
</organism>
<keyword evidence="5" id="KW-0547">Nucleotide-binding</keyword>
<dbReference type="EMBL" id="BJLP01000058">
    <property type="protein sequence ID" value="GEA82381.1"/>
    <property type="molecule type" value="Genomic_DNA"/>
</dbReference>
<feature type="transmembrane region" description="Helical" evidence="9">
    <location>
        <begin position="46"/>
        <end position="65"/>
    </location>
</feature>
<reference evidence="11 12" key="1">
    <citation type="submission" date="2019-06" db="EMBL/GenBank/DDBJ databases">
        <title>Whole genome shotgun sequence of Cellulomonas uda NBRC 3747.</title>
        <authorList>
            <person name="Hosoyama A."/>
            <person name="Uohara A."/>
            <person name="Ohji S."/>
            <person name="Ichikawa N."/>
        </authorList>
    </citation>
    <scope>NUCLEOTIDE SEQUENCE [LARGE SCALE GENOMIC DNA]</scope>
    <source>
        <strain evidence="11 12">NBRC 3747</strain>
    </source>
</reference>
<dbReference type="AlphaFoldDB" id="A0A4Y3KD63"/>
<dbReference type="EC" id="2.7.13.3" evidence="2"/>
<evidence type="ECO:0000256" key="5">
    <source>
        <dbReference type="ARBA" id="ARBA00022741"/>
    </source>
</evidence>
<keyword evidence="4" id="KW-0808">Transferase</keyword>
<dbReference type="InterPro" id="IPR011712">
    <property type="entry name" value="Sig_transdc_His_kin_sub3_dim/P"/>
</dbReference>
<sequence length="379" mass="39633">MILDAARRLWALPPAPDPPVRVWRDWALVVLVTVTAVLEVTLRTDVAWPFAALPMTVLLAGTLLWRRTHPLAAVLVAFGAVLVVEVAVRVSGTTRSVGLGSMGFVLVLGYALYRWGSGRQIVLGSAVFGTAFVSSITRDPTSVTETVAGLFVVSLPAAAGLVVRLGFTARTRALQDARVREREQLARELHDTVAHHVSAIVVRAQAGRVVAATDPSAAREALAVIEREGARTLAEMRTLVGALRGADEAALAPVRDVTDVPSLAATDSRVVVEQSGRLEDLGPAVGGAVYRIAQESVTNAVRHARAATSIVVRVTGDGDAVRCTVTDDGETVGTVRGTGYGIVGMAERAALLGGTLVAGPVEPHGWVVSAVLPRRGVGA</sequence>
<keyword evidence="9" id="KW-0812">Transmembrane</keyword>
<comment type="caution">
    <text evidence="11">The sequence shown here is derived from an EMBL/GenBank/DDBJ whole genome shotgun (WGS) entry which is preliminary data.</text>
</comment>
<dbReference type="Gene3D" id="1.20.5.1930">
    <property type="match status" value="1"/>
</dbReference>
<feature type="transmembrane region" description="Helical" evidence="9">
    <location>
        <begin position="72"/>
        <end position="90"/>
    </location>
</feature>
<keyword evidence="9" id="KW-1133">Transmembrane helix</keyword>
<evidence type="ECO:0000259" key="10">
    <source>
        <dbReference type="SMART" id="SM00387"/>
    </source>
</evidence>
<evidence type="ECO:0000313" key="12">
    <source>
        <dbReference type="Proteomes" id="UP000315842"/>
    </source>
</evidence>
<protein>
    <recommendedName>
        <fullName evidence="2">histidine kinase</fullName>
        <ecNumber evidence="2">2.7.13.3</ecNumber>
    </recommendedName>
</protein>
<keyword evidence="12" id="KW-1185">Reference proteome</keyword>
<evidence type="ECO:0000256" key="3">
    <source>
        <dbReference type="ARBA" id="ARBA00022553"/>
    </source>
</evidence>
<dbReference type="GO" id="GO:0046983">
    <property type="term" value="F:protein dimerization activity"/>
    <property type="evidence" value="ECO:0007669"/>
    <property type="project" value="InterPro"/>
</dbReference>
<dbReference type="InterPro" id="IPR036890">
    <property type="entry name" value="HATPase_C_sf"/>
</dbReference>
<dbReference type="SUPFAM" id="SSF55874">
    <property type="entry name" value="ATPase domain of HSP90 chaperone/DNA topoisomerase II/histidine kinase"/>
    <property type="match status" value="1"/>
</dbReference>
<keyword evidence="8" id="KW-0902">Two-component regulatory system</keyword>
<dbReference type="Proteomes" id="UP000315842">
    <property type="component" value="Unassembled WGS sequence"/>
</dbReference>
<dbReference type="SMART" id="SM00387">
    <property type="entry name" value="HATPase_c"/>
    <property type="match status" value="1"/>
</dbReference>
<dbReference type="PANTHER" id="PTHR24421:SF10">
    <property type="entry name" value="NITRATE_NITRITE SENSOR PROTEIN NARQ"/>
    <property type="match status" value="1"/>
</dbReference>
<dbReference type="GO" id="GO:0000155">
    <property type="term" value="F:phosphorelay sensor kinase activity"/>
    <property type="evidence" value="ECO:0007669"/>
    <property type="project" value="InterPro"/>
</dbReference>
<dbReference type="InterPro" id="IPR050482">
    <property type="entry name" value="Sensor_HK_TwoCompSys"/>
</dbReference>
<dbReference type="Pfam" id="PF07730">
    <property type="entry name" value="HisKA_3"/>
    <property type="match status" value="1"/>
</dbReference>
<dbReference type="PANTHER" id="PTHR24421">
    <property type="entry name" value="NITRATE/NITRITE SENSOR PROTEIN NARX-RELATED"/>
    <property type="match status" value="1"/>
</dbReference>
<evidence type="ECO:0000313" key="11">
    <source>
        <dbReference type="EMBL" id="GEA82381.1"/>
    </source>
</evidence>
<dbReference type="CDD" id="cd16917">
    <property type="entry name" value="HATPase_UhpB-NarQ-NarX-like"/>
    <property type="match status" value="1"/>
</dbReference>
<keyword evidence="9" id="KW-0472">Membrane</keyword>
<dbReference type="Gene3D" id="3.30.565.10">
    <property type="entry name" value="Histidine kinase-like ATPase, C-terminal domain"/>
    <property type="match status" value="1"/>
</dbReference>
<dbReference type="InterPro" id="IPR003594">
    <property type="entry name" value="HATPase_dom"/>
</dbReference>
<dbReference type="Pfam" id="PF02518">
    <property type="entry name" value="HATPase_c"/>
    <property type="match status" value="1"/>
</dbReference>
<keyword evidence="7" id="KW-0067">ATP-binding</keyword>
<evidence type="ECO:0000256" key="4">
    <source>
        <dbReference type="ARBA" id="ARBA00022679"/>
    </source>
</evidence>
<evidence type="ECO:0000256" key="2">
    <source>
        <dbReference type="ARBA" id="ARBA00012438"/>
    </source>
</evidence>
<dbReference type="GO" id="GO:0016020">
    <property type="term" value="C:membrane"/>
    <property type="evidence" value="ECO:0007669"/>
    <property type="project" value="InterPro"/>
</dbReference>
<evidence type="ECO:0000256" key="9">
    <source>
        <dbReference type="SAM" id="Phobius"/>
    </source>
</evidence>
<evidence type="ECO:0000256" key="6">
    <source>
        <dbReference type="ARBA" id="ARBA00022777"/>
    </source>
</evidence>
<accession>A0A4Y3KD63</accession>
<keyword evidence="6 11" id="KW-0418">Kinase</keyword>
<gene>
    <name evidence="11" type="ORF">CUD01_28250</name>
</gene>
<feature type="transmembrane region" description="Helical" evidence="9">
    <location>
        <begin position="148"/>
        <end position="167"/>
    </location>
</feature>
<evidence type="ECO:0000256" key="1">
    <source>
        <dbReference type="ARBA" id="ARBA00000085"/>
    </source>
</evidence>
<keyword evidence="3" id="KW-0597">Phosphoprotein</keyword>
<dbReference type="RefSeq" id="WP_218023863.1">
    <property type="nucleotide sequence ID" value="NZ_BJLP01000058.1"/>
</dbReference>
<dbReference type="GO" id="GO:0005524">
    <property type="term" value="F:ATP binding"/>
    <property type="evidence" value="ECO:0007669"/>
    <property type="project" value="UniProtKB-KW"/>
</dbReference>
<evidence type="ECO:0000256" key="8">
    <source>
        <dbReference type="ARBA" id="ARBA00023012"/>
    </source>
</evidence>
<proteinExistence type="predicted"/>
<evidence type="ECO:0000256" key="7">
    <source>
        <dbReference type="ARBA" id="ARBA00022840"/>
    </source>
</evidence>